<organism evidence="3 4">
    <name type="scientific">Parapedobacter deserti</name>
    <dbReference type="NCBI Taxonomy" id="1912957"/>
    <lineage>
        <taxon>Bacteria</taxon>
        <taxon>Pseudomonadati</taxon>
        <taxon>Bacteroidota</taxon>
        <taxon>Sphingobacteriia</taxon>
        <taxon>Sphingobacteriales</taxon>
        <taxon>Sphingobacteriaceae</taxon>
        <taxon>Parapedobacter</taxon>
    </lineage>
</organism>
<keyword evidence="1" id="KW-0732">Signal</keyword>
<dbReference type="EMBL" id="JBHRTA010000038">
    <property type="protein sequence ID" value="MFC3199447.1"/>
    <property type="molecule type" value="Genomic_DNA"/>
</dbReference>
<keyword evidence="3" id="KW-0378">Hydrolase</keyword>
<dbReference type="RefSeq" id="WP_379025053.1">
    <property type="nucleotide sequence ID" value="NZ_JBHRTA010000038.1"/>
</dbReference>
<comment type="caution">
    <text evidence="3">The sequence shown here is derived from an EMBL/GenBank/DDBJ whole genome shotgun (WGS) entry which is preliminary data.</text>
</comment>
<dbReference type="Proteomes" id="UP001595526">
    <property type="component" value="Unassembled WGS sequence"/>
</dbReference>
<evidence type="ECO:0000313" key="3">
    <source>
        <dbReference type="EMBL" id="MFC3199447.1"/>
    </source>
</evidence>
<dbReference type="Pfam" id="PF09992">
    <property type="entry name" value="NAGPA"/>
    <property type="match status" value="1"/>
</dbReference>
<proteinExistence type="predicted"/>
<gene>
    <name evidence="3" type="ORF">ACFOET_17630</name>
</gene>
<keyword evidence="4" id="KW-1185">Reference proteome</keyword>
<feature type="domain" description="Phosphodiester glycosidase" evidence="2">
    <location>
        <begin position="103"/>
        <end position="316"/>
    </location>
</feature>
<evidence type="ECO:0000313" key="4">
    <source>
        <dbReference type="Proteomes" id="UP001595526"/>
    </source>
</evidence>
<protein>
    <submittedName>
        <fullName evidence="3">Phosphodiester glycosidase family protein</fullName>
    </submittedName>
</protein>
<evidence type="ECO:0000256" key="1">
    <source>
        <dbReference type="SAM" id="SignalP"/>
    </source>
</evidence>
<feature type="chain" id="PRO_5045416298" evidence="1">
    <location>
        <begin position="25"/>
        <end position="321"/>
    </location>
</feature>
<keyword evidence="3" id="KW-0326">Glycosidase</keyword>
<dbReference type="PANTHER" id="PTHR40446:SF2">
    <property type="entry name" value="N-ACETYLGLUCOSAMINE-1-PHOSPHODIESTER ALPHA-N-ACETYLGLUCOSAMINIDASE"/>
    <property type="match status" value="1"/>
</dbReference>
<feature type="signal peptide" evidence="1">
    <location>
        <begin position="1"/>
        <end position="24"/>
    </location>
</feature>
<dbReference type="PROSITE" id="PS51257">
    <property type="entry name" value="PROKAR_LIPOPROTEIN"/>
    <property type="match status" value="1"/>
</dbReference>
<accession>A0ABV7JQQ5</accession>
<evidence type="ECO:0000259" key="2">
    <source>
        <dbReference type="Pfam" id="PF09992"/>
    </source>
</evidence>
<dbReference type="PANTHER" id="PTHR40446">
    <property type="entry name" value="N-ACETYLGLUCOSAMINE-1-PHOSPHODIESTER ALPHA-N-ACETYLGLUCOSAMINIDASE"/>
    <property type="match status" value="1"/>
</dbReference>
<dbReference type="GO" id="GO:0016798">
    <property type="term" value="F:hydrolase activity, acting on glycosyl bonds"/>
    <property type="evidence" value="ECO:0007669"/>
    <property type="project" value="UniProtKB-KW"/>
</dbReference>
<reference evidence="4" key="1">
    <citation type="journal article" date="2019" name="Int. J. Syst. Evol. Microbiol.">
        <title>The Global Catalogue of Microorganisms (GCM) 10K type strain sequencing project: providing services to taxonomists for standard genome sequencing and annotation.</title>
        <authorList>
            <consortium name="The Broad Institute Genomics Platform"/>
            <consortium name="The Broad Institute Genome Sequencing Center for Infectious Disease"/>
            <person name="Wu L."/>
            <person name="Ma J."/>
        </authorList>
    </citation>
    <scope>NUCLEOTIDE SEQUENCE [LARGE SCALE GENOMIC DNA]</scope>
    <source>
        <strain evidence="4">KCTC 52416</strain>
    </source>
</reference>
<name>A0ABV7JQQ5_9SPHI</name>
<dbReference type="InterPro" id="IPR018711">
    <property type="entry name" value="NAGPA"/>
</dbReference>
<sequence length="321" mass="35631">MLLNVKSSLIVLVVAWLALSCRHAPTGSTDEASPAALLHETTGWTIDHVAEGLVRHHYEGYDSISSARQNVNVVAVDLDEYQLRFADARPSDSLSSIAAAHDGAVAAINGTYYELFTDSSGKQTQSSFFKADGNVASTVTITEGHRYFWKHEGAFFYDPAGRQWGIVYGDKASYEVMPYANVLSGAPMLVYDYQPVGETFAKRRTEPLDSLDYEDPDRHQGVRHPRTAVAITGDAHLLLITVDGRRPETAGMSARELTRFIAHYFNPRYMLNLDGGGSTTLWMESADSQNAVVNYPTDNKRYDHFGQRSIRNAIMVLKKSR</sequence>